<dbReference type="EMBL" id="KN833696">
    <property type="protein sequence ID" value="KIK27513.1"/>
    <property type="molecule type" value="Genomic_DNA"/>
</dbReference>
<dbReference type="HOGENOM" id="CLU_1960433_0_0_1"/>
<dbReference type="Proteomes" id="UP000054018">
    <property type="component" value="Unassembled WGS sequence"/>
</dbReference>
<accession>A0A0D0A657</accession>
<keyword evidence="2" id="KW-1185">Reference proteome</keyword>
<dbReference type="AlphaFoldDB" id="A0A0D0A657"/>
<gene>
    <name evidence="1" type="ORF">PISMIDRAFT_674888</name>
</gene>
<evidence type="ECO:0000313" key="1">
    <source>
        <dbReference type="EMBL" id="KIK27513.1"/>
    </source>
</evidence>
<organism evidence="1 2">
    <name type="scientific">Pisolithus microcarpus 441</name>
    <dbReference type="NCBI Taxonomy" id="765257"/>
    <lineage>
        <taxon>Eukaryota</taxon>
        <taxon>Fungi</taxon>
        <taxon>Dikarya</taxon>
        <taxon>Basidiomycota</taxon>
        <taxon>Agaricomycotina</taxon>
        <taxon>Agaricomycetes</taxon>
        <taxon>Agaricomycetidae</taxon>
        <taxon>Boletales</taxon>
        <taxon>Sclerodermatineae</taxon>
        <taxon>Pisolithaceae</taxon>
        <taxon>Pisolithus</taxon>
    </lineage>
</organism>
<evidence type="ECO:0000313" key="2">
    <source>
        <dbReference type="Proteomes" id="UP000054018"/>
    </source>
</evidence>
<sequence length="128" mass="14288">MPFIVHPFHPLSRSIRDAANALGKIGFCLTCQSSLIAPRGRCLWLNVLALFSPSQRAIPRQDNAPFAPKLQVIMEFEPSFLCGYFAAYKPMSVFVCFVDVRDIPKLLVSNGLRGAIASYGDFDFFLNQ</sequence>
<reference evidence="1 2" key="1">
    <citation type="submission" date="2014-04" db="EMBL/GenBank/DDBJ databases">
        <authorList>
            <consortium name="DOE Joint Genome Institute"/>
            <person name="Kuo A."/>
            <person name="Kohler A."/>
            <person name="Costa M.D."/>
            <person name="Nagy L.G."/>
            <person name="Floudas D."/>
            <person name="Copeland A."/>
            <person name="Barry K.W."/>
            <person name="Cichocki N."/>
            <person name="Veneault-Fourrey C."/>
            <person name="LaButti K."/>
            <person name="Lindquist E.A."/>
            <person name="Lipzen A."/>
            <person name="Lundell T."/>
            <person name="Morin E."/>
            <person name="Murat C."/>
            <person name="Sun H."/>
            <person name="Tunlid A."/>
            <person name="Henrissat B."/>
            <person name="Grigoriev I.V."/>
            <person name="Hibbett D.S."/>
            <person name="Martin F."/>
            <person name="Nordberg H.P."/>
            <person name="Cantor M.N."/>
            <person name="Hua S.X."/>
        </authorList>
    </citation>
    <scope>NUCLEOTIDE SEQUENCE [LARGE SCALE GENOMIC DNA]</scope>
    <source>
        <strain evidence="1 2">441</strain>
    </source>
</reference>
<proteinExistence type="predicted"/>
<reference evidence="2" key="2">
    <citation type="submission" date="2015-01" db="EMBL/GenBank/DDBJ databases">
        <title>Evolutionary Origins and Diversification of the Mycorrhizal Mutualists.</title>
        <authorList>
            <consortium name="DOE Joint Genome Institute"/>
            <consortium name="Mycorrhizal Genomics Consortium"/>
            <person name="Kohler A."/>
            <person name="Kuo A."/>
            <person name="Nagy L.G."/>
            <person name="Floudas D."/>
            <person name="Copeland A."/>
            <person name="Barry K.W."/>
            <person name="Cichocki N."/>
            <person name="Veneault-Fourrey C."/>
            <person name="LaButti K."/>
            <person name="Lindquist E.A."/>
            <person name="Lipzen A."/>
            <person name="Lundell T."/>
            <person name="Morin E."/>
            <person name="Murat C."/>
            <person name="Riley R."/>
            <person name="Ohm R."/>
            <person name="Sun H."/>
            <person name="Tunlid A."/>
            <person name="Henrissat B."/>
            <person name="Grigoriev I.V."/>
            <person name="Hibbett D.S."/>
            <person name="Martin F."/>
        </authorList>
    </citation>
    <scope>NUCLEOTIDE SEQUENCE [LARGE SCALE GENOMIC DNA]</scope>
    <source>
        <strain evidence="2">441</strain>
    </source>
</reference>
<protein>
    <submittedName>
        <fullName evidence="1">Unplaced genomic scaffold scaffold_12, whole genome shotgun sequence</fullName>
    </submittedName>
</protein>
<name>A0A0D0A657_9AGAM</name>